<organism evidence="2 3">
    <name type="scientific">Rhodococcus triatomae</name>
    <dbReference type="NCBI Taxonomy" id="300028"/>
    <lineage>
        <taxon>Bacteria</taxon>
        <taxon>Bacillati</taxon>
        <taxon>Actinomycetota</taxon>
        <taxon>Actinomycetes</taxon>
        <taxon>Mycobacteriales</taxon>
        <taxon>Nocardiaceae</taxon>
        <taxon>Rhodococcus</taxon>
    </lineage>
</organism>
<dbReference type="RefSeq" id="WP_083343300.1">
    <property type="nucleotide sequence ID" value="NZ_CP048813.1"/>
</dbReference>
<dbReference type="InterPro" id="IPR015168">
    <property type="entry name" value="SsuA/THI5"/>
</dbReference>
<accession>A0A1G8R8W9</accession>
<dbReference type="EMBL" id="FNDN01000017">
    <property type="protein sequence ID" value="SDJ13401.1"/>
    <property type="molecule type" value="Genomic_DNA"/>
</dbReference>
<sequence>MRAHTTPIHDTTPKHRRGRRRRVVPLLGLILAATAAVSACSGSAPADTLDASAPIPTEIPEGTKLVIADQQEAVQTALAASGELDRLPFEFEFANFIGGPAILEAFRAEAADVAIVGDTPPIHAQVSGEDVPIILSRQLSQDTNWWVTSPNSSITTIEDLRGQRIAYAEGTAQQPVVLRTLELAGSTVDDVEFVRLQSAEVSDALAANQVDAAPLGEPRLTRYLNDWEAEGASVIDPATIDGTISQGLSYIYARRGAIEDAGKAAALRAYLAAYIRAQHWINENQDEWIEAYYVESQGVSAEDGRRILDSIGPMSFPRLDDALVARHQEIIDVLDRAGELPVSVRAEDGFDRRFDEVIEETVAEVGATHERQE</sequence>
<dbReference type="Pfam" id="PF09084">
    <property type="entry name" value="NMT1"/>
    <property type="match status" value="1"/>
</dbReference>
<dbReference type="PANTHER" id="PTHR30024">
    <property type="entry name" value="ALIPHATIC SULFONATES-BINDING PROTEIN-RELATED"/>
    <property type="match status" value="1"/>
</dbReference>
<dbReference type="PANTHER" id="PTHR30024:SF42">
    <property type="entry name" value="ALIPHATIC SULFONATES-BINDING PROTEIN-RELATED"/>
    <property type="match status" value="1"/>
</dbReference>
<name>A0A1G8R8W9_9NOCA</name>
<gene>
    <name evidence="2" type="ORF">SAMN05444695_11743</name>
</gene>
<keyword evidence="3" id="KW-1185">Reference proteome</keyword>
<proteinExistence type="predicted"/>
<protein>
    <submittedName>
        <fullName evidence="2">Sulfonate transport system substrate-binding protein</fullName>
    </submittedName>
</protein>
<dbReference type="Gene3D" id="3.40.190.10">
    <property type="entry name" value="Periplasmic binding protein-like II"/>
    <property type="match status" value="2"/>
</dbReference>
<reference evidence="2 3" key="1">
    <citation type="submission" date="2016-10" db="EMBL/GenBank/DDBJ databases">
        <authorList>
            <person name="de Groot N.N."/>
        </authorList>
    </citation>
    <scope>NUCLEOTIDE SEQUENCE [LARGE SCALE GENOMIC DNA]</scope>
    <source>
        <strain evidence="2 3">DSM 44892</strain>
    </source>
</reference>
<evidence type="ECO:0000313" key="2">
    <source>
        <dbReference type="EMBL" id="SDJ13401.1"/>
    </source>
</evidence>
<evidence type="ECO:0000259" key="1">
    <source>
        <dbReference type="Pfam" id="PF09084"/>
    </source>
</evidence>
<dbReference type="OrthoDB" id="506623at2"/>
<feature type="domain" description="SsuA/THI5-like" evidence="1">
    <location>
        <begin position="104"/>
        <end position="217"/>
    </location>
</feature>
<evidence type="ECO:0000313" key="3">
    <source>
        <dbReference type="Proteomes" id="UP000183263"/>
    </source>
</evidence>
<dbReference type="AlphaFoldDB" id="A0A1G8R8W9"/>
<dbReference type="SUPFAM" id="SSF53850">
    <property type="entry name" value="Periplasmic binding protein-like II"/>
    <property type="match status" value="1"/>
</dbReference>
<dbReference type="Proteomes" id="UP000183263">
    <property type="component" value="Unassembled WGS sequence"/>
</dbReference>